<name>A0A2P4QP54_RHIID</name>
<accession>A0A2P4QP54</accession>
<dbReference type="EMBL" id="AUPC02000025">
    <property type="protein sequence ID" value="POG79404.1"/>
    <property type="molecule type" value="Genomic_DNA"/>
</dbReference>
<proteinExistence type="predicted"/>
<protein>
    <submittedName>
        <fullName evidence="1">Uncharacterized protein</fullName>
    </submittedName>
</protein>
<dbReference type="Proteomes" id="UP000018888">
    <property type="component" value="Unassembled WGS sequence"/>
</dbReference>
<evidence type="ECO:0000313" key="1">
    <source>
        <dbReference type="EMBL" id="POG79404.1"/>
    </source>
</evidence>
<reference evidence="1 2" key="1">
    <citation type="journal article" date="2013" name="Proc. Natl. Acad. Sci. U.S.A.">
        <title>Genome of an arbuscular mycorrhizal fungus provides insight into the oldest plant symbiosis.</title>
        <authorList>
            <person name="Tisserant E."/>
            <person name="Malbreil M."/>
            <person name="Kuo A."/>
            <person name="Kohler A."/>
            <person name="Symeonidi A."/>
            <person name="Balestrini R."/>
            <person name="Charron P."/>
            <person name="Duensing N."/>
            <person name="Frei Dit Frey N."/>
            <person name="Gianinazzi-Pearson V."/>
            <person name="Gilbert L.B."/>
            <person name="Handa Y."/>
            <person name="Herr J.R."/>
            <person name="Hijri M."/>
            <person name="Koul R."/>
            <person name="Kawaguchi M."/>
            <person name="Krajinski F."/>
            <person name="Lammers P.J."/>
            <person name="Masclaux F.G."/>
            <person name="Murat C."/>
            <person name="Morin E."/>
            <person name="Ndikumana S."/>
            <person name="Pagni M."/>
            <person name="Petitpierre D."/>
            <person name="Requena N."/>
            <person name="Rosikiewicz P."/>
            <person name="Riley R."/>
            <person name="Saito K."/>
            <person name="San Clemente H."/>
            <person name="Shapiro H."/>
            <person name="van Tuinen D."/>
            <person name="Becard G."/>
            <person name="Bonfante P."/>
            <person name="Paszkowski U."/>
            <person name="Shachar-Hill Y.Y."/>
            <person name="Tuskan G.A."/>
            <person name="Young P.W."/>
            <person name="Sanders I.R."/>
            <person name="Henrissat B."/>
            <person name="Rensing S.A."/>
            <person name="Grigoriev I.V."/>
            <person name="Corradi N."/>
            <person name="Roux C."/>
            <person name="Martin F."/>
        </authorList>
    </citation>
    <scope>NUCLEOTIDE SEQUENCE [LARGE SCALE GENOMIC DNA]</scope>
    <source>
        <strain evidence="1 2">DAOM 197198</strain>
    </source>
</reference>
<organism evidence="1 2">
    <name type="scientific">Rhizophagus irregularis (strain DAOM 181602 / DAOM 197198 / MUCL 43194)</name>
    <name type="common">Arbuscular mycorrhizal fungus</name>
    <name type="synonym">Glomus intraradices</name>
    <dbReference type="NCBI Taxonomy" id="747089"/>
    <lineage>
        <taxon>Eukaryota</taxon>
        <taxon>Fungi</taxon>
        <taxon>Fungi incertae sedis</taxon>
        <taxon>Mucoromycota</taxon>
        <taxon>Glomeromycotina</taxon>
        <taxon>Glomeromycetes</taxon>
        <taxon>Glomerales</taxon>
        <taxon>Glomeraceae</taxon>
        <taxon>Rhizophagus</taxon>
    </lineage>
</organism>
<reference evidence="1 2" key="2">
    <citation type="journal article" date="2018" name="New Phytol.">
        <title>High intraspecific genome diversity in the model arbuscular mycorrhizal symbiont Rhizophagus irregularis.</title>
        <authorList>
            <person name="Chen E.C.H."/>
            <person name="Morin E."/>
            <person name="Beaudet D."/>
            <person name="Noel J."/>
            <person name="Yildirir G."/>
            <person name="Ndikumana S."/>
            <person name="Charron P."/>
            <person name="St-Onge C."/>
            <person name="Giorgi J."/>
            <person name="Kruger M."/>
            <person name="Marton T."/>
            <person name="Ropars J."/>
            <person name="Grigoriev I.V."/>
            <person name="Hainaut M."/>
            <person name="Henrissat B."/>
            <person name="Roux C."/>
            <person name="Martin F."/>
            <person name="Corradi N."/>
        </authorList>
    </citation>
    <scope>NUCLEOTIDE SEQUENCE [LARGE SCALE GENOMIC DNA]</scope>
    <source>
        <strain evidence="1 2">DAOM 197198</strain>
    </source>
</reference>
<comment type="caution">
    <text evidence="1">The sequence shown here is derived from an EMBL/GenBank/DDBJ whole genome shotgun (WGS) entry which is preliminary data.</text>
</comment>
<evidence type="ECO:0000313" key="2">
    <source>
        <dbReference type="Proteomes" id="UP000018888"/>
    </source>
</evidence>
<gene>
    <name evidence="1" type="ORF">GLOIN_2v1765652</name>
</gene>
<keyword evidence="2" id="KW-1185">Reference proteome</keyword>
<dbReference type="AlphaFoldDB" id="A0A2P4QP54"/>
<sequence length="114" mass="13246">MAAPQLLIIAALQFIMKKIENVKIYTEHTPNTTEHNQTQPNTLNISEYKQIQIVFKRLLGKWQFLDNSSWILDSSWIILRDDSLIIVHGFRIVSGCLLAVLGQCFERFLDVTLW</sequence>